<dbReference type="PANTHER" id="PTHR14110:SF0">
    <property type="entry name" value="MITOCHONDRIAL IMPORT INNER MEMBRANE TRANSLOCASE SUBUNIT TIM22"/>
    <property type="match status" value="1"/>
</dbReference>
<dbReference type="AlphaFoldDB" id="A0A0S4JSJ8"/>
<keyword evidence="7 8" id="KW-0472">Membrane</keyword>
<keyword evidence="4 8" id="KW-0999">Mitochondrion inner membrane</keyword>
<keyword evidence="3 8" id="KW-0812">Transmembrane</keyword>
<dbReference type="GO" id="GO:0045039">
    <property type="term" value="P:protein insertion into mitochondrial inner membrane"/>
    <property type="evidence" value="ECO:0007669"/>
    <property type="project" value="UniProtKB-UniRule"/>
</dbReference>
<evidence type="ECO:0000256" key="8">
    <source>
        <dbReference type="RuleBase" id="RU367038"/>
    </source>
</evidence>
<dbReference type="InterPro" id="IPR039175">
    <property type="entry name" value="TIM22"/>
</dbReference>
<dbReference type="OrthoDB" id="75343at2759"/>
<comment type="function">
    <text evidence="8">Essential core component of the TIM22 complex, a complex that mediates the import and insertion of multi-pass transmembrane proteins into the mitochondrial inner membrane. In the TIM22 complex, it constitutes the voltage-activated and signal-gated channel. Forms a twin-pore translocase that uses the membrane potential as external driving force in 2 voltage-dependent steps.</text>
</comment>
<evidence type="ECO:0000256" key="7">
    <source>
        <dbReference type="ARBA" id="ARBA00023136"/>
    </source>
</evidence>
<comment type="subcellular location">
    <subcellularLocation>
        <location evidence="1 8">Mitochondrion inner membrane</location>
        <topology evidence="1 8">Multi-pass membrane protein</topology>
    </subcellularLocation>
</comment>
<evidence type="ECO:0000256" key="1">
    <source>
        <dbReference type="ARBA" id="ARBA00004448"/>
    </source>
</evidence>
<keyword evidence="8" id="KW-0653">Protein transport</keyword>
<keyword evidence="8" id="KW-0811">Translocation</keyword>
<feature type="transmembrane region" description="Helical" evidence="8">
    <location>
        <begin position="28"/>
        <end position="51"/>
    </location>
</feature>
<accession>A0A0S4JSJ8</accession>
<evidence type="ECO:0000256" key="4">
    <source>
        <dbReference type="ARBA" id="ARBA00022792"/>
    </source>
</evidence>
<organism evidence="9 10">
    <name type="scientific">Bodo saltans</name>
    <name type="common">Flagellated protozoan</name>
    <dbReference type="NCBI Taxonomy" id="75058"/>
    <lineage>
        <taxon>Eukaryota</taxon>
        <taxon>Discoba</taxon>
        <taxon>Euglenozoa</taxon>
        <taxon>Kinetoplastea</taxon>
        <taxon>Metakinetoplastina</taxon>
        <taxon>Eubodonida</taxon>
        <taxon>Bodonidae</taxon>
        <taxon>Bodo</taxon>
    </lineage>
</organism>
<reference evidence="10" key="1">
    <citation type="submission" date="2015-09" db="EMBL/GenBank/DDBJ databases">
        <authorList>
            <consortium name="Pathogen Informatics"/>
        </authorList>
    </citation>
    <scope>NUCLEOTIDE SEQUENCE [LARGE SCALE GENOMIC DNA]</scope>
    <source>
        <strain evidence="10">Lake Konstanz</strain>
    </source>
</reference>
<protein>
    <recommendedName>
        <fullName evidence="8">Mitochondrial import inner membrane translocase subunit TIM22</fullName>
    </recommendedName>
</protein>
<evidence type="ECO:0000256" key="6">
    <source>
        <dbReference type="ARBA" id="ARBA00023128"/>
    </source>
</evidence>
<dbReference type="VEuPathDB" id="TriTrypDB:BSAL_41340"/>
<keyword evidence="10" id="KW-1185">Reference proteome</keyword>
<evidence type="ECO:0000256" key="3">
    <source>
        <dbReference type="ARBA" id="ARBA00022692"/>
    </source>
</evidence>
<dbReference type="PANTHER" id="PTHR14110">
    <property type="entry name" value="MITOCHONDRIAL IMPORT INNER MEMBRANE TRANSLOCASE SUBUNIT TIM22"/>
    <property type="match status" value="1"/>
</dbReference>
<dbReference type="Proteomes" id="UP000051952">
    <property type="component" value="Unassembled WGS sequence"/>
</dbReference>
<comment type="similarity">
    <text evidence="2 8">Belongs to the Tim17/Tim22/Tim23 family.</text>
</comment>
<comment type="subunit">
    <text evidence="8">Component of the TIM22 complex.</text>
</comment>
<evidence type="ECO:0000256" key="5">
    <source>
        <dbReference type="ARBA" id="ARBA00022989"/>
    </source>
</evidence>
<proteinExistence type="inferred from homology"/>
<dbReference type="GO" id="GO:0042721">
    <property type="term" value="C:TIM22 mitochondrial import inner membrane insertion complex"/>
    <property type="evidence" value="ECO:0007669"/>
    <property type="project" value="UniProtKB-UniRule"/>
</dbReference>
<dbReference type="EMBL" id="CYKH01002128">
    <property type="protein sequence ID" value="CUG93201.1"/>
    <property type="molecule type" value="Genomic_DNA"/>
</dbReference>
<gene>
    <name evidence="9" type="ORF">BSAL_41340</name>
</gene>
<dbReference type="GO" id="GO:0030943">
    <property type="term" value="F:mitochondrion targeting sequence binding"/>
    <property type="evidence" value="ECO:0007669"/>
    <property type="project" value="TreeGrafter"/>
</dbReference>
<keyword evidence="5 8" id="KW-1133">Transmembrane helix</keyword>
<keyword evidence="8" id="KW-0813">Transport</keyword>
<dbReference type="GO" id="GO:0008320">
    <property type="term" value="F:protein transmembrane transporter activity"/>
    <property type="evidence" value="ECO:0007669"/>
    <property type="project" value="UniProtKB-UniRule"/>
</dbReference>
<evidence type="ECO:0000313" key="10">
    <source>
        <dbReference type="Proteomes" id="UP000051952"/>
    </source>
</evidence>
<keyword evidence="6 8" id="KW-0496">Mitochondrion</keyword>
<dbReference type="OMA" id="DWMGFAQ"/>
<dbReference type="Pfam" id="PF02466">
    <property type="entry name" value="Tim17"/>
    <property type="match status" value="1"/>
</dbReference>
<sequence length="151" mass="16140">MSLLEPQPPTDPTQEVMLFMKDSTLATASMNVVGGYVMGCGFSLFGAMISAETATQCMGTADFFKHSFRNAHRLGANFAYFGFLFGGIEVALEKRRGKKDMWNPTASGAILGAGYGWRSYKMPGLVGGAVGGAAFSILFEKLMDGLGFAQH</sequence>
<evidence type="ECO:0000256" key="2">
    <source>
        <dbReference type="ARBA" id="ARBA00008444"/>
    </source>
</evidence>
<name>A0A0S4JSJ8_BODSA</name>
<feature type="transmembrane region" description="Helical" evidence="8">
    <location>
        <begin position="71"/>
        <end position="92"/>
    </location>
</feature>
<evidence type="ECO:0000313" key="9">
    <source>
        <dbReference type="EMBL" id="CUG93201.1"/>
    </source>
</evidence>